<reference evidence="5" key="1">
    <citation type="submission" date="2021-02" db="EMBL/GenBank/DDBJ databases">
        <authorList>
            <person name="Dougan E. K."/>
            <person name="Rhodes N."/>
            <person name="Thang M."/>
            <person name="Chan C."/>
        </authorList>
    </citation>
    <scope>NUCLEOTIDE SEQUENCE</scope>
</reference>
<dbReference type="Pfam" id="PF02338">
    <property type="entry name" value="OTU"/>
    <property type="match status" value="1"/>
</dbReference>
<accession>A0A812WS55</accession>
<dbReference type="InterPro" id="IPR038765">
    <property type="entry name" value="Papain-like_cys_pep_sf"/>
</dbReference>
<gene>
    <name evidence="5" type="primary">OTU4</name>
    <name evidence="5" type="ORF">SPIL2461_LOCUS19668</name>
</gene>
<evidence type="ECO:0000313" key="5">
    <source>
        <dbReference type="EMBL" id="CAE7699770.1"/>
    </source>
</evidence>
<keyword evidence="3" id="KW-0833">Ubl conjugation pathway</keyword>
<evidence type="ECO:0000256" key="2">
    <source>
        <dbReference type="ARBA" id="ARBA00022801"/>
    </source>
</evidence>
<dbReference type="EMBL" id="CAJNIZ010044740">
    <property type="protein sequence ID" value="CAE7699770.1"/>
    <property type="molecule type" value="Genomic_DNA"/>
</dbReference>
<dbReference type="SUPFAM" id="SSF54001">
    <property type="entry name" value="Cysteine proteinases"/>
    <property type="match status" value="1"/>
</dbReference>
<keyword evidence="3" id="KW-0963">Cytoplasm</keyword>
<dbReference type="GO" id="GO:0030968">
    <property type="term" value="P:endoplasmic reticulum unfolded protein response"/>
    <property type="evidence" value="ECO:0007669"/>
    <property type="project" value="TreeGrafter"/>
</dbReference>
<dbReference type="PANTHER" id="PTHR13312">
    <property type="entry name" value="HIV-INDUCED PROTEIN-7-LIKE PROTEASE"/>
    <property type="match status" value="1"/>
</dbReference>
<dbReference type="Gene3D" id="3.90.70.80">
    <property type="match status" value="1"/>
</dbReference>
<keyword evidence="3" id="KW-0645">Protease</keyword>
<keyword evidence="2 3" id="KW-0378">Hydrolase</keyword>
<dbReference type="PANTHER" id="PTHR13312:SF6">
    <property type="entry name" value="UBIQUITIN THIOESTERASE OTU"/>
    <property type="match status" value="1"/>
</dbReference>
<sequence>MSCFSGLDALIAFRFSHLMAYAGRRMAKQAKQMSPSPKSRNAVLTGCLSGSLAFLSEAAASMGAEPMKVPGWRLVQVRPDGNCLFRAVAQGEAFAKQIPDLPEEEESRRCRELRALAVAELINRREDLGFIVEGDFDKYVARMSRSGTWGGEPELFMLAKFVLQMPLEVYITDGHNRVQHFLTYSEDLPGEPVRVLFHGYGHYEALVPVN</sequence>
<dbReference type="GO" id="GO:0005634">
    <property type="term" value="C:nucleus"/>
    <property type="evidence" value="ECO:0007669"/>
    <property type="project" value="TreeGrafter"/>
</dbReference>
<feature type="domain" description="OTU" evidence="4">
    <location>
        <begin position="72"/>
        <end position="209"/>
    </location>
</feature>
<dbReference type="InterPro" id="IPR003323">
    <property type="entry name" value="OTU_dom"/>
</dbReference>
<evidence type="ECO:0000259" key="4">
    <source>
        <dbReference type="PROSITE" id="PS50802"/>
    </source>
</evidence>
<dbReference type="GO" id="GO:0004843">
    <property type="term" value="F:cysteine-type deubiquitinase activity"/>
    <property type="evidence" value="ECO:0007669"/>
    <property type="project" value="UniProtKB-UniRule"/>
</dbReference>
<comment type="catalytic activity">
    <reaction evidence="1 3">
        <text>Thiol-dependent hydrolysis of ester, thioester, amide, peptide and isopeptide bonds formed by the C-terminal Gly of ubiquitin (a 76-residue protein attached to proteins as an intracellular targeting signal).</text>
        <dbReference type="EC" id="3.4.19.12"/>
    </reaction>
</comment>
<evidence type="ECO:0000313" key="6">
    <source>
        <dbReference type="Proteomes" id="UP000649617"/>
    </source>
</evidence>
<dbReference type="OrthoDB" id="409956at2759"/>
<comment type="function">
    <text evidence="3">Hydrolase that can remove conjugated ubiquitin from proteins and may therefore play an important regulatory role at the level of protein turnover by preventing degradation.</text>
</comment>
<dbReference type="GO" id="GO:0036503">
    <property type="term" value="P:ERAD pathway"/>
    <property type="evidence" value="ECO:0007669"/>
    <property type="project" value="TreeGrafter"/>
</dbReference>
<dbReference type="GO" id="GO:0016579">
    <property type="term" value="P:protein deubiquitination"/>
    <property type="evidence" value="ECO:0007669"/>
    <property type="project" value="TreeGrafter"/>
</dbReference>
<proteinExistence type="predicted"/>
<evidence type="ECO:0000256" key="1">
    <source>
        <dbReference type="ARBA" id="ARBA00000707"/>
    </source>
</evidence>
<organism evidence="5 6">
    <name type="scientific">Symbiodinium pilosum</name>
    <name type="common">Dinoflagellate</name>
    <dbReference type="NCBI Taxonomy" id="2952"/>
    <lineage>
        <taxon>Eukaryota</taxon>
        <taxon>Sar</taxon>
        <taxon>Alveolata</taxon>
        <taxon>Dinophyceae</taxon>
        <taxon>Suessiales</taxon>
        <taxon>Symbiodiniaceae</taxon>
        <taxon>Symbiodinium</taxon>
    </lineage>
</organism>
<evidence type="ECO:0000256" key="3">
    <source>
        <dbReference type="RuleBase" id="RU367104"/>
    </source>
</evidence>
<keyword evidence="6" id="KW-1185">Reference proteome</keyword>
<dbReference type="Proteomes" id="UP000649617">
    <property type="component" value="Unassembled WGS sequence"/>
</dbReference>
<dbReference type="GO" id="GO:0005829">
    <property type="term" value="C:cytosol"/>
    <property type="evidence" value="ECO:0007669"/>
    <property type="project" value="TreeGrafter"/>
</dbReference>
<protein>
    <recommendedName>
        <fullName evidence="3">Ubiquitin thioesterase OTU</fullName>
        <ecNumber evidence="3">3.4.19.12</ecNumber>
    </recommendedName>
</protein>
<name>A0A812WS55_SYMPI</name>
<dbReference type="PROSITE" id="PS50802">
    <property type="entry name" value="OTU"/>
    <property type="match status" value="1"/>
</dbReference>
<dbReference type="AlphaFoldDB" id="A0A812WS55"/>
<keyword evidence="3" id="KW-0788">Thiol protease</keyword>
<dbReference type="EC" id="3.4.19.12" evidence="3"/>
<comment type="caution">
    <text evidence="5">The sequence shown here is derived from an EMBL/GenBank/DDBJ whole genome shotgun (WGS) entry which is preliminary data.</text>
</comment>
<comment type="subcellular location">
    <subcellularLocation>
        <location evidence="3">Cytoplasm</location>
    </subcellularLocation>
</comment>